<keyword evidence="5" id="KW-1185">Reference proteome</keyword>
<dbReference type="AlphaFoldDB" id="A0A7L4I866"/>
<dbReference type="PANTHER" id="PTHR23113">
    <property type="entry name" value="GUANINE NUCLEOTIDE EXCHANGE FACTOR"/>
    <property type="match status" value="1"/>
</dbReference>
<evidence type="ECO:0000313" key="4">
    <source>
        <dbReference type="EMBL" id="NXX61604.1"/>
    </source>
</evidence>
<dbReference type="Proteomes" id="UP000539032">
    <property type="component" value="Unassembled WGS sequence"/>
</dbReference>
<protein>
    <submittedName>
        <fullName evidence="4">RGF1A protein</fullName>
    </submittedName>
</protein>
<dbReference type="InterPro" id="IPR008937">
    <property type="entry name" value="Ras-like_GEF"/>
</dbReference>
<evidence type="ECO:0000313" key="5">
    <source>
        <dbReference type="Proteomes" id="UP000539032"/>
    </source>
</evidence>
<dbReference type="PROSITE" id="PS50009">
    <property type="entry name" value="RASGEF_CAT"/>
    <property type="match status" value="1"/>
</dbReference>
<evidence type="ECO:0000256" key="2">
    <source>
        <dbReference type="PROSITE-ProRule" id="PRU00168"/>
    </source>
</evidence>
<feature type="non-terminal residue" evidence="4">
    <location>
        <position position="138"/>
    </location>
</feature>
<comment type="caution">
    <text evidence="4">The sequence shown here is derived from an EMBL/GenBank/DDBJ whole genome shotgun (WGS) entry which is preliminary data.</text>
</comment>
<dbReference type="InterPro" id="IPR036964">
    <property type="entry name" value="RASGEF_cat_dom_sf"/>
</dbReference>
<gene>
    <name evidence="4" type="primary">Rasgef1a</name>
    <name evidence="4" type="ORF">SCOUMB_R02104</name>
</gene>
<evidence type="ECO:0000259" key="3">
    <source>
        <dbReference type="PROSITE" id="PS50009"/>
    </source>
</evidence>
<dbReference type="GO" id="GO:0005085">
    <property type="term" value="F:guanyl-nucleotide exchange factor activity"/>
    <property type="evidence" value="ECO:0007669"/>
    <property type="project" value="UniProtKB-KW"/>
</dbReference>
<name>A0A7L4I866_SCOUM</name>
<proteinExistence type="predicted"/>
<accession>A0A7L4I866</accession>
<dbReference type="OrthoDB" id="20825at2759"/>
<dbReference type="InterPro" id="IPR023578">
    <property type="entry name" value="Ras_GEF_dom_sf"/>
</dbReference>
<organism evidence="4 5">
    <name type="scientific">Scopus umbretta</name>
    <name type="common">Hammerkop</name>
    <dbReference type="NCBI Taxonomy" id="33581"/>
    <lineage>
        <taxon>Eukaryota</taxon>
        <taxon>Metazoa</taxon>
        <taxon>Chordata</taxon>
        <taxon>Craniata</taxon>
        <taxon>Vertebrata</taxon>
        <taxon>Euteleostomi</taxon>
        <taxon>Archelosauria</taxon>
        <taxon>Archosauria</taxon>
        <taxon>Dinosauria</taxon>
        <taxon>Saurischia</taxon>
        <taxon>Theropoda</taxon>
        <taxon>Coelurosauria</taxon>
        <taxon>Aves</taxon>
        <taxon>Neognathae</taxon>
        <taxon>Neoaves</taxon>
        <taxon>Aequornithes</taxon>
        <taxon>Pelecaniformes</taxon>
        <taxon>Scopidae</taxon>
        <taxon>Scopus</taxon>
    </lineage>
</organism>
<dbReference type="Gene3D" id="1.10.840.10">
    <property type="entry name" value="Ras guanine-nucleotide exchange factors catalytic domain"/>
    <property type="match status" value="1"/>
</dbReference>
<dbReference type="GO" id="GO:0007265">
    <property type="term" value="P:Ras protein signal transduction"/>
    <property type="evidence" value="ECO:0007669"/>
    <property type="project" value="TreeGrafter"/>
</dbReference>
<sequence>ENGTVKKIISQMTQNLLMALSTRSQYQEIREKFRQPVTDKGTILKTKPQSTQKDILSVCCDPLILAQQLTYIELERVSNIYPEDLMQIVSHMDSLDNHKCRGDVTKTYNLEAYDNWFNCLSMLVATEICRVGMQRKQR</sequence>
<dbReference type="PANTHER" id="PTHR23113:SF172">
    <property type="entry name" value="RAS-GEF DOMAIN-CONTAINING FAMILY MEMBER 1A"/>
    <property type="match status" value="1"/>
</dbReference>
<feature type="non-terminal residue" evidence="4">
    <location>
        <position position="1"/>
    </location>
</feature>
<reference evidence="4 5" key="1">
    <citation type="submission" date="2020-02" db="EMBL/GenBank/DDBJ databases">
        <title>Bird 10,000 Genomes (B10K) Project - Family phase.</title>
        <authorList>
            <person name="Zhang G."/>
        </authorList>
    </citation>
    <scope>NUCLEOTIDE SEQUENCE [LARGE SCALE GENOMIC DNA]</scope>
    <source>
        <strain evidence="4">B10K-DU-002-70</strain>
        <tissue evidence="4">Muscle</tissue>
    </source>
</reference>
<dbReference type="EMBL" id="VZTL01064951">
    <property type="protein sequence ID" value="NXX61604.1"/>
    <property type="molecule type" value="Genomic_DNA"/>
</dbReference>
<dbReference type="Pfam" id="PF00617">
    <property type="entry name" value="RasGEF"/>
    <property type="match status" value="1"/>
</dbReference>
<keyword evidence="1 2" id="KW-0344">Guanine-nucleotide releasing factor</keyword>
<dbReference type="InterPro" id="IPR001895">
    <property type="entry name" value="RASGEF_cat_dom"/>
</dbReference>
<dbReference type="GO" id="GO:0005886">
    <property type="term" value="C:plasma membrane"/>
    <property type="evidence" value="ECO:0007669"/>
    <property type="project" value="TreeGrafter"/>
</dbReference>
<feature type="domain" description="Ras-GEF" evidence="3">
    <location>
        <begin position="61"/>
        <end position="138"/>
    </location>
</feature>
<evidence type="ECO:0000256" key="1">
    <source>
        <dbReference type="ARBA" id="ARBA00022658"/>
    </source>
</evidence>
<dbReference type="SUPFAM" id="SSF48366">
    <property type="entry name" value="Ras GEF"/>
    <property type="match status" value="1"/>
</dbReference>